<evidence type="ECO:0000313" key="2">
    <source>
        <dbReference type="EMBL" id="KAG7474085.1"/>
    </source>
</evidence>
<feature type="compositionally biased region" description="Basic and acidic residues" evidence="1">
    <location>
        <begin position="59"/>
        <end position="90"/>
    </location>
</feature>
<dbReference type="Proteomes" id="UP000693946">
    <property type="component" value="Linkage Group LG9"/>
</dbReference>
<evidence type="ECO:0000256" key="1">
    <source>
        <dbReference type="SAM" id="MobiDB-lite"/>
    </source>
</evidence>
<accession>A0AAV6PRW0</accession>
<protein>
    <submittedName>
        <fullName evidence="2">Uncharacterized protein</fullName>
    </submittedName>
</protein>
<gene>
    <name evidence="2" type="ORF">JOB18_002004</name>
</gene>
<feature type="compositionally biased region" description="Basic residues" evidence="1">
    <location>
        <begin position="39"/>
        <end position="53"/>
    </location>
</feature>
<dbReference type="EMBL" id="JAGKHQ010000021">
    <property type="protein sequence ID" value="KAG7474085.1"/>
    <property type="molecule type" value="Genomic_DNA"/>
</dbReference>
<name>A0AAV6PRW0_SOLSE</name>
<keyword evidence="3" id="KW-1185">Reference proteome</keyword>
<comment type="caution">
    <text evidence="2">The sequence shown here is derived from an EMBL/GenBank/DDBJ whole genome shotgun (WGS) entry which is preliminary data.</text>
</comment>
<evidence type="ECO:0000313" key="3">
    <source>
        <dbReference type="Proteomes" id="UP000693946"/>
    </source>
</evidence>
<feature type="region of interest" description="Disordered" evidence="1">
    <location>
        <begin position="1"/>
        <end position="114"/>
    </location>
</feature>
<sequence length="189" mass="21414">MGGRSRDVECSGTEWPMDDKARGSALISPSNKSPALTCHLRRTQHQQQHHHSHQVTMETADRHTSRVRDGERKRDNEGERERKGGHERQAARMAGMETFTDGSTDHCTTTPQPGERLIGRRREIDEHTELIMRKSIKRRGIYGVYKAEQAARSGRGEERRADLWTPLLSSPLSRAAAAQLADRTSQTQH</sequence>
<feature type="compositionally biased region" description="Polar residues" evidence="1">
    <location>
        <begin position="100"/>
        <end position="112"/>
    </location>
</feature>
<reference evidence="2 3" key="1">
    <citation type="journal article" date="2021" name="Sci. Rep.">
        <title>Chromosome anchoring in Senegalese sole (Solea senegalensis) reveals sex-associated markers and genome rearrangements in flatfish.</title>
        <authorList>
            <person name="Guerrero-Cozar I."/>
            <person name="Gomez-Garrido J."/>
            <person name="Berbel C."/>
            <person name="Martinez-Blanch J.F."/>
            <person name="Alioto T."/>
            <person name="Claros M.G."/>
            <person name="Gagnaire P.A."/>
            <person name="Manchado M."/>
        </authorList>
    </citation>
    <scope>NUCLEOTIDE SEQUENCE [LARGE SCALE GENOMIC DNA]</scope>
    <source>
        <strain evidence="2">Sse05_10M</strain>
    </source>
</reference>
<proteinExistence type="predicted"/>
<organism evidence="2 3">
    <name type="scientific">Solea senegalensis</name>
    <name type="common">Senegalese sole</name>
    <dbReference type="NCBI Taxonomy" id="28829"/>
    <lineage>
        <taxon>Eukaryota</taxon>
        <taxon>Metazoa</taxon>
        <taxon>Chordata</taxon>
        <taxon>Craniata</taxon>
        <taxon>Vertebrata</taxon>
        <taxon>Euteleostomi</taxon>
        <taxon>Actinopterygii</taxon>
        <taxon>Neopterygii</taxon>
        <taxon>Teleostei</taxon>
        <taxon>Neoteleostei</taxon>
        <taxon>Acanthomorphata</taxon>
        <taxon>Carangaria</taxon>
        <taxon>Pleuronectiformes</taxon>
        <taxon>Pleuronectoidei</taxon>
        <taxon>Soleidae</taxon>
        <taxon>Solea</taxon>
    </lineage>
</organism>
<dbReference type="AlphaFoldDB" id="A0AAV6PRW0"/>